<evidence type="ECO:0000256" key="3">
    <source>
        <dbReference type="ARBA" id="ARBA00022989"/>
    </source>
</evidence>
<evidence type="ECO:0008006" key="7">
    <source>
        <dbReference type="Google" id="ProtNLM"/>
    </source>
</evidence>
<accession>A0A0F9V034</accession>
<dbReference type="EMBL" id="LAZR01000058">
    <property type="protein sequence ID" value="KKN97344.1"/>
    <property type="molecule type" value="Genomic_DNA"/>
</dbReference>
<feature type="transmembrane region" description="Helical" evidence="5">
    <location>
        <begin position="251"/>
        <end position="272"/>
    </location>
</feature>
<comment type="caution">
    <text evidence="6">The sequence shown here is derived from an EMBL/GenBank/DDBJ whole genome shotgun (WGS) entry which is preliminary data.</text>
</comment>
<evidence type="ECO:0000256" key="1">
    <source>
        <dbReference type="ARBA" id="ARBA00004141"/>
    </source>
</evidence>
<feature type="transmembrane region" description="Helical" evidence="5">
    <location>
        <begin position="284"/>
        <end position="306"/>
    </location>
</feature>
<proteinExistence type="predicted"/>
<dbReference type="Pfam" id="PF00146">
    <property type="entry name" value="NADHdh"/>
    <property type="match status" value="1"/>
</dbReference>
<sequence length="307" mass="32327">MTQVLATLVLPLVLLGGIALAAVLDRAVPALVAGRSLKASFVNPITAASSWAMAQTGGTEHPDKVNWILAPILYFTLAAIGLSVVPFAPGVVTADLDAGIVLWGTCESLTVVAVFLHGWSANSPLPLIGAYRYVAIGLPAMLLSMFVLIAAALPAQSLAVTDIVEAQRSVWNIVRQPAGFVLFLMLGLSLSLRGPFDYADPYDLAGGTTAEISGTARLTWWLARLAMLVSVSAMAATVFLGGYLGPILPGFVWLVLKTGLVLVVLVGAGELFARLPPDRMMNLIWLALLPLSFLMLVAVGVELLLWG</sequence>
<organism evidence="6">
    <name type="scientific">marine sediment metagenome</name>
    <dbReference type="NCBI Taxonomy" id="412755"/>
    <lineage>
        <taxon>unclassified sequences</taxon>
        <taxon>metagenomes</taxon>
        <taxon>ecological metagenomes</taxon>
    </lineage>
</organism>
<feature type="transmembrane region" description="Helical" evidence="5">
    <location>
        <begin position="225"/>
        <end position="245"/>
    </location>
</feature>
<dbReference type="AlphaFoldDB" id="A0A0F9V034"/>
<evidence type="ECO:0000256" key="2">
    <source>
        <dbReference type="ARBA" id="ARBA00022692"/>
    </source>
</evidence>
<dbReference type="GO" id="GO:0003954">
    <property type="term" value="F:NADH dehydrogenase activity"/>
    <property type="evidence" value="ECO:0007669"/>
    <property type="project" value="TreeGrafter"/>
</dbReference>
<reference evidence="6" key="1">
    <citation type="journal article" date="2015" name="Nature">
        <title>Complex archaea that bridge the gap between prokaryotes and eukaryotes.</title>
        <authorList>
            <person name="Spang A."/>
            <person name="Saw J.H."/>
            <person name="Jorgensen S.L."/>
            <person name="Zaremba-Niedzwiedzka K."/>
            <person name="Martijn J."/>
            <person name="Lind A.E."/>
            <person name="van Eijk R."/>
            <person name="Schleper C."/>
            <person name="Guy L."/>
            <person name="Ettema T.J."/>
        </authorList>
    </citation>
    <scope>NUCLEOTIDE SEQUENCE</scope>
</reference>
<dbReference type="PANTHER" id="PTHR11432:SF3">
    <property type="entry name" value="NADH-UBIQUINONE OXIDOREDUCTASE CHAIN 1"/>
    <property type="match status" value="1"/>
</dbReference>
<protein>
    <recommendedName>
        <fullName evidence="7">NADH:ubiquinone oxidoreductase subunit 1 (Chain H)</fullName>
    </recommendedName>
</protein>
<keyword evidence="4 5" id="KW-0472">Membrane</keyword>
<dbReference type="PANTHER" id="PTHR11432">
    <property type="entry name" value="NADH DEHYDROGENASE SUBUNIT 1"/>
    <property type="match status" value="1"/>
</dbReference>
<evidence type="ECO:0000313" key="6">
    <source>
        <dbReference type="EMBL" id="KKN97344.1"/>
    </source>
</evidence>
<feature type="transmembrane region" description="Helical" evidence="5">
    <location>
        <begin position="66"/>
        <end position="88"/>
    </location>
</feature>
<dbReference type="InterPro" id="IPR001694">
    <property type="entry name" value="NADH_UbQ_OxRdtase_su1/FPO"/>
</dbReference>
<evidence type="ECO:0000256" key="4">
    <source>
        <dbReference type="ARBA" id="ARBA00023136"/>
    </source>
</evidence>
<comment type="subcellular location">
    <subcellularLocation>
        <location evidence="1">Membrane</location>
        <topology evidence="1">Multi-pass membrane protein</topology>
    </subcellularLocation>
</comment>
<gene>
    <name evidence="6" type="ORF">LCGC14_0157620</name>
</gene>
<dbReference type="GO" id="GO:0016020">
    <property type="term" value="C:membrane"/>
    <property type="evidence" value="ECO:0007669"/>
    <property type="project" value="UniProtKB-SubCell"/>
</dbReference>
<name>A0A0F9V034_9ZZZZ</name>
<feature type="transmembrane region" description="Helical" evidence="5">
    <location>
        <begin position="131"/>
        <end position="153"/>
    </location>
</feature>
<keyword evidence="2 5" id="KW-0812">Transmembrane</keyword>
<evidence type="ECO:0000256" key="5">
    <source>
        <dbReference type="SAM" id="Phobius"/>
    </source>
</evidence>
<dbReference type="GO" id="GO:0009060">
    <property type="term" value="P:aerobic respiration"/>
    <property type="evidence" value="ECO:0007669"/>
    <property type="project" value="TreeGrafter"/>
</dbReference>
<feature type="transmembrane region" description="Helical" evidence="5">
    <location>
        <begin position="173"/>
        <end position="192"/>
    </location>
</feature>
<feature type="transmembrane region" description="Helical" evidence="5">
    <location>
        <begin position="100"/>
        <end position="119"/>
    </location>
</feature>
<keyword evidence="3 5" id="KW-1133">Transmembrane helix</keyword>